<evidence type="ECO:0000313" key="1">
    <source>
        <dbReference type="EMBL" id="TFK61178.1"/>
    </source>
</evidence>
<dbReference type="EMBL" id="ML208686">
    <property type="protein sequence ID" value="TFK61178.1"/>
    <property type="molecule type" value="Genomic_DNA"/>
</dbReference>
<keyword evidence="2" id="KW-1185">Reference proteome</keyword>
<reference evidence="1 2" key="1">
    <citation type="journal article" date="2019" name="Nat. Ecol. Evol.">
        <title>Megaphylogeny resolves global patterns of mushroom evolution.</title>
        <authorList>
            <person name="Varga T."/>
            <person name="Krizsan K."/>
            <person name="Foldi C."/>
            <person name="Dima B."/>
            <person name="Sanchez-Garcia M."/>
            <person name="Sanchez-Ramirez S."/>
            <person name="Szollosi G.J."/>
            <person name="Szarkandi J.G."/>
            <person name="Papp V."/>
            <person name="Albert L."/>
            <person name="Andreopoulos W."/>
            <person name="Angelini C."/>
            <person name="Antonin V."/>
            <person name="Barry K.W."/>
            <person name="Bougher N.L."/>
            <person name="Buchanan P."/>
            <person name="Buyck B."/>
            <person name="Bense V."/>
            <person name="Catcheside P."/>
            <person name="Chovatia M."/>
            <person name="Cooper J."/>
            <person name="Damon W."/>
            <person name="Desjardin D."/>
            <person name="Finy P."/>
            <person name="Geml J."/>
            <person name="Haridas S."/>
            <person name="Hughes K."/>
            <person name="Justo A."/>
            <person name="Karasinski D."/>
            <person name="Kautmanova I."/>
            <person name="Kiss B."/>
            <person name="Kocsube S."/>
            <person name="Kotiranta H."/>
            <person name="LaButti K.M."/>
            <person name="Lechner B.E."/>
            <person name="Liimatainen K."/>
            <person name="Lipzen A."/>
            <person name="Lukacs Z."/>
            <person name="Mihaltcheva S."/>
            <person name="Morgado L.N."/>
            <person name="Niskanen T."/>
            <person name="Noordeloos M.E."/>
            <person name="Ohm R.A."/>
            <person name="Ortiz-Santana B."/>
            <person name="Ovrebo C."/>
            <person name="Racz N."/>
            <person name="Riley R."/>
            <person name="Savchenko A."/>
            <person name="Shiryaev A."/>
            <person name="Soop K."/>
            <person name="Spirin V."/>
            <person name="Szebenyi C."/>
            <person name="Tomsovsky M."/>
            <person name="Tulloss R.E."/>
            <person name="Uehling J."/>
            <person name="Grigoriev I.V."/>
            <person name="Vagvolgyi C."/>
            <person name="Papp T."/>
            <person name="Martin F.M."/>
            <person name="Miettinen O."/>
            <person name="Hibbett D.S."/>
            <person name="Nagy L.G."/>
        </authorList>
    </citation>
    <scope>NUCLEOTIDE SEQUENCE [LARGE SCALE GENOMIC DNA]</scope>
    <source>
        <strain evidence="1 2">NL-1719</strain>
    </source>
</reference>
<sequence length="105" mass="12490">MGRRSKHNNPDEKKAADCIKNQRSYWENQDHINARRRERYRQDSQIKAVMDTYEREGTAIVAFDAVESQFRRFFGRHPDFVALNTNKPSKMETAYCFPVLFLAWS</sequence>
<protein>
    <submittedName>
        <fullName evidence="1">Uncharacterized protein</fullName>
    </submittedName>
</protein>
<name>A0ACD3A5L9_9AGAR</name>
<dbReference type="Proteomes" id="UP000308600">
    <property type="component" value="Unassembled WGS sequence"/>
</dbReference>
<accession>A0ACD3A5L9</accession>
<organism evidence="1 2">
    <name type="scientific">Pluteus cervinus</name>
    <dbReference type="NCBI Taxonomy" id="181527"/>
    <lineage>
        <taxon>Eukaryota</taxon>
        <taxon>Fungi</taxon>
        <taxon>Dikarya</taxon>
        <taxon>Basidiomycota</taxon>
        <taxon>Agaricomycotina</taxon>
        <taxon>Agaricomycetes</taxon>
        <taxon>Agaricomycetidae</taxon>
        <taxon>Agaricales</taxon>
        <taxon>Pluteineae</taxon>
        <taxon>Pluteaceae</taxon>
        <taxon>Pluteus</taxon>
    </lineage>
</organism>
<proteinExistence type="predicted"/>
<evidence type="ECO:0000313" key="2">
    <source>
        <dbReference type="Proteomes" id="UP000308600"/>
    </source>
</evidence>
<gene>
    <name evidence="1" type="ORF">BDN72DRAFT_904321</name>
</gene>